<gene>
    <name evidence="3" type="ORF">QRX50_24575</name>
</gene>
<feature type="domain" description="Flavin reductase like" evidence="2">
    <location>
        <begin position="22"/>
        <end position="167"/>
    </location>
</feature>
<evidence type="ECO:0000313" key="3">
    <source>
        <dbReference type="EMBL" id="WIX83705.1"/>
    </source>
</evidence>
<reference evidence="3 4" key="1">
    <citation type="submission" date="2023-06" db="EMBL/GenBank/DDBJ databases">
        <authorList>
            <person name="Oyuntsetseg B."/>
            <person name="Kim S.B."/>
        </authorList>
    </citation>
    <scope>NUCLEOTIDE SEQUENCE [LARGE SCALE GENOMIC DNA]</scope>
    <source>
        <strain evidence="3 4">2-15</strain>
    </source>
</reference>
<evidence type="ECO:0000259" key="2">
    <source>
        <dbReference type="SMART" id="SM00903"/>
    </source>
</evidence>
<dbReference type="EC" id="1.-.-.-" evidence="3"/>
<proteinExistence type="predicted"/>
<dbReference type="InterPro" id="IPR002563">
    <property type="entry name" value="Flavin_Rdtase-like_dom"/>
</dbReference>
<dbReference type="GO" id="GO:0010181">
    <property type="term" value="F:FMN binding"/>
    <property type="evidence" value="ECO:0007669"/>
    <property type="project" value="InterPro"/>
</dbReference>
<dbReference type="PANTHER" id="PTHR30466:SF1">
    <property type="entry name" value="FMN REDUCTASE (NADH) RUTF"/>
    <property type="match status" value="1"/>
</dbReference>
<dbReference type="SUPFAM" id="SSF50475">
    <property type="entry name" value="FMN-binding split barrel"/>
    <property type="match status" value="1"/>
</dbReference>
<dbReference type="RefSeq" id="WP_285974251.1">
    <property type="nucleotide sequence ID" value="NZ_CP127294.1"/>
</dbReference>
<evidence type="ECO:0000256" key="1">
    <source>
        <dbReference type="ARBA" id="ARBA00023002"/>
    </source>
</evidence>
<dbReference type="Pfam" id="PF01613">
    <property type="entry name" value="Flavin_Reduct"/>
    <property type="match status" value="1"/>
</dbReference>
<sequence>MTVPSSTFVPDGLEALAFRHALRHFPTGVSVITIPDGDGAHGMTASSFSPVSLNPRLCAVSVNKPGRMHELLHATDGYYGLSVLGNRQGAIADFYARSPWAVSAEVKMDVRDGCPVVRDSLAWFLCRKWGVYDGGDHSIFVGEVVDLGAKDVGDVSPLIFHHSKYFELGENIPRGSEGGV</sequence>
<dbReference type="KEGG" id="acab:QRX50_24575"/>
<dbReference type="InterPro" id="IPR050268">
    <property type="entry name" value="NADH-dep_flavin_reductase"/>
</dbReference>
<evidence type="ECO:0000313" key="4">
    <source>
        <dbReference type="Proteomes" id="UP001236014"/>
    </source>
</evidence>
<dbReference type="Gene3D" id="2.30.110.10">
    <property type="entry name" value="Electron Transport, Fmn-binding Protein, Chain A"/>
    <property type="match status" value="1"/>
</dbReference>
<dbReference type="EMBL" id="CP127294">
    <property type="protein sequence ID" value="WIX83705.1"/>
    <property type="molecule type" value="Genomic_DNA"/>
</dbReference>
<keyword evidence="1 3" id="KW-0560">Oxidoreductase</keyword>
<name>A0A9Y2INP7_9PSEU</name>
<protein>
    <submittedName>
        <fullName evidence="3">Flavin reductase family protein</fullName>
        <ecNumber evidence="3">1.-.-.-</ecNumber>
    </submittedName>
</protein>
<keyword evidence="4" id="KW-1185">Reference proteome</keyword>
<dbReference type="PANTHER" id="PTHR30466">
    <property type="entry name" value="FLAVIN REDUCTASE"/>
    <property type="match status" value="1"/>
</dbReference>
<dbReference type="Proteomes" id="UP001236014">
    <property type="component" value="Chromosome"/>
</dbReference>
<organism evidence="3 4">
    <name type="scientific">Amycolatopsis carbonis</name>
    <dbReference type="NCBI Taxonomy" id="715471"/>
    <lineage>
        <taxon>Bacteria</taxon>
        <taxon>Bacillati</taxon>
        <taxon>Actinomycetota</taxon>
        <taxon>Actinomycetes</taxon>
        <taxon>Pseudonocardiales</taxon>
        <taxon>Pseudonocardiaceae</taxon>
        <taxon>Amycolatopsis</taxon>
    </lineage>
</organism>
<dbReference type="InterPro" id="IPR012349">
    <property type="entry name" value="Split_barrel_FMN-bd"/>
</dbReference>
<dbReference type="GO" id="GO:0042602">
    <property type="term" value="F:riboflavin reductase (NADPH) activity"/>
    <property type="evidence" value="ECO:0007669"/>
    <property type="project" value="TreeGrafter"/>
</dbReference>
<dbReference type="SMART" id="SM00903">
    <property type="entry name" value="Flavin_Reduct"/>
    <property type="match status" value="1"/>
</dbReference>
<dbReference type="AlphaFoldDB" id="A0A9Y2INP7"/>
<accession>A0A9Y2INP7</accession>